<accession>A0A8H9R377</accession>
<organism evidence="1">
    <name type="scientific">Clostridium perfringens</name>
    <dbReference type="NCBI Taxonomy" id="1502"/>
    <lineage>
        <taxon>Bacteria</taxon>
        <taxon>Bacillati</taxon>
        <taxon>Bacillota</taxon>
        <taxon>Clostridia</taxon>
        <taxon>Eubacteriales</taxon>
        <taxon>Clostridiaceae</taxon>
        <taxon>Clostridium</taxon>
    </lineage>
</organism>
<name>A0A8H9R377_CLOPF</name>
<dbReference type="EMBL" id="DACTCB010000056">
    <property type="protein sequence ID" value="HAT4309608.1"/>
    <property type="molecule type" value="Genomic_DNA"/>
</dbReference>
<comment type="caution">
    <text evidence="1">The sequence shown here is derived from an EMBL/GenBank/DDBJ whole genome shotgun (WGS) entry which is preliminary data.</text>
</comment>
<reference evidence="1" key="2">
    <citation type="submission" date="2020-07" db="EMBL/GenBank/DDBJ databases">
        <authorList>
            <consortium name="NCBI Pathogen Detection Project"/>
        </authorList>
    </citation>
    <scope>NUCLEOTIDE SEQUENCE</scope>
    <source>
        <strain evidence="1">C8</strain>
    </source>
</reference>
<proteinExistence type="predicted"/>
<dbReference type="InterPro" id="IPR043895">
    <property type="entry name" value="DUF5839"/>
</dbReference>
<reference evidence="1" key="1">
    <citation type="journal article" date="2018" name="Genome Biol.">
        <title>SKESA: strategic k-mer extension for scrupulous assemblies.</title>
        <authorList>
            <person name="Souvorov A."/>
            <person name="Agarwala R."/>
            <person name="Lipman D.J."/>
        </authorList>
    </citation>
    <scope>NUCLEOTIDE SEQUENCE</scope>
    <source>
        <strain evidence="1">C8</strain>
    </source>
</reference>
<evidence type="ECO:0000313" key="1">
    <source>
        <dbReference type="EMBL" id="HAT4309608.1"/>
    </source>
</evidence>
<sequence length="54" mass="6476">MKIIKGMHIYKNKDGGFYIRGNKLYTWEVSKKLEEGNIEQGDIKKYKNLRKNKK</sequence>
<protein>
    <submittedName>
        <fullName evidence="1">Uncharacterized protein</fullName>
    </submittedName>
</protein>
<dbReference type="Proteomes" id="UP000859547">
    <property type="component" value="Unassembled WGS sequence"/>
</dbReference>
<dbReference type="AlphaFoldDB" id="A0A8H9R377"/>
<dbReference type="Pfam" id="PF19157">
    <property type="entry name" value="DUF5839"/>
    <property type="match status" value="1"/>
</dbReference>
<gene>
    <name evidence="1" type="ORF">I9080_003478</name>
</gene>